<reference evidence="9 10" key="1">
    <citation type="submission" date="2016-11" db="EMBL/GenBank/DDBJ databases">
        <authorList>
            <person name="Jaros S."/>
            <person name="Januszkiewicz K."/>
            <person name="Wedrychowicz H."/>
        </authorList>
    </citation>
    <scope>NUCLEOTIDE SEQUENCE [LARGE SCALE GENOMIC DNA]</scope>
    <source>
        <strain evidence="9 10">DSM 15930</strain>
    </source>
</reference>
<keyword evidence="3" id="KW-1003">Cell membrane</keyword>
<dbReference type="AlphaFoldDB" id="A0A1M7J2U7"/>
<keyword evidence="10" id="KW-1185">Reference proteome</keyword>
<keyword evidence="6 7" id="KW-0472">Membrane</keyword>
<feature type="transmembrane region" description="Helical" evidence="7">
    <location>
        <begin position="158"/>
        <end position="177"/>
    </location>
</feature>
<evidence type="ECO:0000313" key="10">
    <source>
        <dbReference type="Proteomes" id="UP000184038"/>
    </source>
</evidence>
<keyword evidence="5 7" id="KW-1133">Transmembrane helix</keyword>
<dbReference type="InterPro" id="IPR000515">
    <property type="entry name" value="MetI-like"/>
</dbReference>
<evidence type="ECO:0000313" key="9">
    <source>
        <dbReference type="EMBL" id="SHM47301.1"/>
    </source>
</evidence>
<feature type="transmembrane region" description="Helical" evidence="7">
    <location>
        <begin position="20"/>
        <end position="46"/>
    </location>
</feature>
<evidence type="ECO:0000256" key="1">
    <source>
        <dbReference type="ARBA" id="ARBA00004651"/>
    </source>
</evidence>
<dbReference type="Pfam" id="PF00528">
    <property type="entry name" value="BPD_transp_1"/>
    <property type="match status" value="1"/>
</dbReference>
<dbReference type="CDD" id="cd06261">
    <property type="entry name" value="TM_PBP2"/>
    <property type="match status" value="1"/>
</dbReference>
<feature type="transmembrane region" description="Helical" evidence="7">
    <location>
        <begin position="83"/>
        <end position="107"/>
    </location>
</feature>
<evidence type="ECO:0000256" key="7">
    <source>
        <dbReference type="RuleBase" id="RU363032"/>
    </source>
</evidence>
<dbReference type="RefSeq" id="WP_242952523.1">
    <property type="nucleotide sequence ID" value="NZ_FRCP01000010.1"/>
</dbReference>
<feature type="transmembrane region" description="Helical" evidence="7">
    <location>
        <begin position="215"/>
        <end position="237"/>
    </location>
</feature>
<protein>
    <submittedName>
        <fullName evidence="9">Putative aldouronate transport system permease protein</fullName>
    </submittedName>
</protein>
<comment type="similarity">
    <text evidence="7">Belongs to the binding-protein-dependent transport system permease family.</text>
</comment>
<dbReference type="GO" id="GO:0005886">
    <property type="term" value="C:plasma membrane"/>
    <property type="evidence" value="ECO:0007669"/>
    <property type="project" value="UniProtKB-SubCell"/>
</dbReference>
<dbReference type="InterPro" id="IPR050809">
    <property type="entry name" value="UgpAE/MalFG_permease"/>
</dbReference>
<organism evidence="9 10">
    <name type="scientific">Anaerosporobacter mobilis DSM 15930</name>
    <dbReference type="NCBI Taxonomy" id="1120996"/>
    <lineage>
        <taxon>Bacteria</taxon>
        <taxon>Bacillati</taxon>
        <taxon>Bacillota</taxon>
        <taxon>Clostridia</taxon>
        <taxon>Lachnospirales</taxon>
        <taxon>Lachnospiraceae</taxon>
        <taxon>Anaerosporobacter</taxon>
    </lineage>
</organism>
<evidence type="ECO:0000256" key="4">
    <source>
        <dbReference type="ARBA" id="ARBA00022692"/>
    </source>
</evidence>
<feature type="transmembrane region" description="Helical" evidence="7">
    <location>
        <begin position="119"/>
        <end position="138"/>
    </location>
</feature>
<feature type="transmembrane region" description="Helical" evidence="7">
    <location>
        <begin position="282"/>
        <end position="300"/>
    </location>
</feature>
<evidence type="ECO:0000256" key="2">
    <source>
        <dbReference type="ARBA" id="ARBA00022448"/>
    </source>
</evidence>
<keyword evidence="4 7" id="KW-0812">Transmembrane</keyword>
<dbReference type="PROSITE" id="PS50928">
    <property type="entry name" value="ABC_TM1"/>
    <property type="match status" value="1"/>
</dbReference>
<evidence type="ECO:0000256" key="5">
    <source>
        <dbReference type="ARBA" id="ARBA00022989"/>
    </source>
</evidence>
<dbReference type="InterPro" id="IPR035906">
    <property type="entry name" value="MetI-like_sf"/>
</dbReference>
<dbReference type="Gene3D" id="1.10.3720.10">
    <property type="entry name" value="MetI-like"/>
    <property type="match status" value="1"/>
</dbReference>
<dbReference type="EMBL" id="FRCP01000010">
    <property type="protein sequence ID" value="SHM47301.1"/>
    <property type="molecule type" value="Genomic_DNA"/>
</dbReference>
<comment type="subcellular location">
    <subcellularLocation>
        <location evidence="1 7">Cell membrane</location>
        <topology evidence="1 7">Multi-pass membrane protein</topology>
    </subcellularLocation>
</comment>
<gene>
    <name evidence="9" type="ORF">SAMN02746066_02109</name>
</gene>
<keyword evidence="2 7" id="KW-0813">Transport</keyword>
<dbReference type="STRING" id="1120996.SAMN02746066_02109"/>
<accession>A0A1M7J2U7</accession>
<dbReference type="GO" id="GO:0055085">
    <property type="term" value="P:transmembrane transport"/>
    <property type="evidence" value="ECO:0007669"/>
    <property type="project" value="InterPro"/>
</dbReference>
<dbReference type="Proteomes" id="UP000184038">
    <property type="component" value="Unassembled WGS sequence"/>
</dbReference>
<dbReference type="PANTHER" id="PTHR43227:SF11">
    <property type="entry name" value="BLL4140 PROTEIN"/>
    <property type="match status" value="1"/>
</dbReference>
<feature type="domain" description="ABC transmembrane type-1" evidence="8">
    <location>
        <begin position="79"/>
        <end position="296"/>
    </location>
</feature>
<evidence type="ECO:0000256" key="6">
    <source>
        <dbReference type="ARBA" id="ARBA00023136"/>
    </source>
</evidence>
<dbReference type="SUPFAM" id="SSF161098">
    <property type="entry name" value="MetI-like"/>
    <property type="match status" value="1"/>
</dbReference>
<evidence type="ECO:0000259" key="8">
    <source>
        <dbReference type="PROSITE" id="PS50928"/>
    </source>
</evidence>
<evidence type="ECO:0000256" key="3">
    <source>
        <dbReference type="ARBA" id="ARBA00022475"/>
    </source>
</evidence>
<sequence length="310" mass="35471">MKTKQGFHAFGKEIRRNWVLFLMLLPAIVYFIIFSYVTMPGAYVAFVNYNPNKGIFGSDFVGFKNFEFLIKNGDLLRITKNTLLYNVVFLVLSHTIQIALAIMLSEITRKRFKKVSQSVILLPHFISYVVVGVFAYNFFNFDNGFINSILVNFGGERFSFYSTPWVWKFIIVFFYIWKTTGYGMIVYMATITGISSEIYEASYIDGASRFQRIKLITLPLMKPTFILLMLFGLGGILRGSFDLFYNLIGTNSILYHSTDVIDTYVYRSLVGSFNFSSSAAVGLYQSVFGLILVLGINWIVRKIEPDSALF</sequence>
<dbReference type="PANTHER" id="PTHR43227">
    <property type="entry name" value="BLL4140 PROTEIN"/>
    <property type="match status" value="1"/>
</dbReference>
<name>A0A1M7J2U7_9FIRM</name>
<proteinExistence type="inferred from homology"/>